<organism evidence="4 5">
    <name type="scientific">Cupriavidus pauculus</name>
    <dbReference type="NCBI Taxonomy" id="82633"/>
    <lineage>
        <taxon>Bacteria</taxon>
        <taxon>Pseudomonadati</taxon>
        <taxon>Pseudomonadota</taxon>
        <taxon>Betaproteobacteria</taxon>
        <taxon>Burkholderiales</taxon>
        <taxon>Burkholderiaceae</taxon>
        <taxon>Cupriavidus</taxon>
    </lineage>
</organism>
<dbReference type="Pfam" id="PF00437">
    <property type="entry name" value="T2SSE"/>
    <property type="match status" value="1"/>
</dbReference>
<feature type="region of interest" description="Disordered" evidence="2">
    <location>
        <begin position="337"/>
        <end position="369"/>
    </location>
</feature>
<evidence type="ECO:0000313" key="4">
    <source>
        <dbReference type="EMBL" id="PLP98008.1"/>
    </source>
</evidence>
<dbReference type="OrthoDB" id="9810761at2"/>
<dbReference type="InterPro" id="IPR027417">
    <property type="entry name" value="P-loop_NTPase"/>
</dbReference>
<name>A0A2N5C728_9BURK</name>
<dbReference type="InterPro" id="IPR014149">
    <property type="entry name" value="Conjug-transfer_TrbB"/>
</dbReference>
<feature type="compositionally biased region" description="Acidic residues" evidence="2">
    <location>
        <begin position="354"/>
        <end position="369"/>
    </location>
</feature>
<evidence type="ECO:0000259" key="3">
    <source>
        <dbReference type="SMART" id="SM00382"/>
    </source>
</evidence>
<dbReference type="PANTHER" id="PTHR30486">
    <property type="entry name" value="TWITCHING MOTILITY PROTEIN PILT"/>
    <property type="match status" value="1"/>
</dbReference>
<protein>
    <submittedName>
        <fullName evidence="4">P-type conjugative transfer ATPase TrbB</fullName>
    </submittedName>
</protein>
<dbReference type="GO" id="GO:0005524">
    <property type="term" value="F:ATP binding"/>
    <property type="evidence" value="ECO:0007669"/>
    <property type="project" value="InterPro"/>
</dbReference>
<dbReference type="SMART" id="SM00382">
    <property type="entry name" value="AAA"/>
    <property type="match status" value="1"/>
</dbReference>
<dbReference type="NCBIfam" id="TIGR02782">
    <property type="entry name" value="TrbB_P"/>
    <property type="match status" value="1"/>
</dbReference>
<dbReference type="InterPro" id="IPR001482">
    <property type="entry name" value="T2SS/T4SS_dom"/>
</dbReference>
<dbReference type="CDD" id="cd01130">
    <property type="entry name" value="VirB11-like_ATPase"/>
    <property type="match status" value="1"/>
</dbReference>
<dbReference type="Gene3D" id="3.30.450.90">
    <property type="match status" value="1"/>
</dbReference>
<dbReference type="PANTHER" id="PTHR30486:SF6">
    <property type="entry name" value="TYPE IV PILUS RETRACTATION ATPASE PILT"/>
    <property type="match status" value="1"/>
</dbReference>
<feature type="domain" description="AAA+ ATPase" evidence="3">
    <location>
        <begin position="160"/>
        <end position="362"/>
    </location>
</feature>
<dbReference type="SUPFAM" id="SSF52540">
    <property type="entry name" value="P-loop containing nucleoside triphosphate hydrolases"/>
    <property type="match status" value="1"/>
</dbReference>
<dbReference type="Gene3D" id="3.40.50.300">
    <property type="entry name" value="P-loop containing nucleotide triphosphate hydrolases"/>
    <property type="match status" value="1"/>
</dbReference>
<reference evidence="4 5" key="1">
    <citation type="submission" date="2017-12" db="EMBL/GenBank/DDBJ databases">
        <title>Genome sequence of the active heterotrophic nitrifier-denitrifier, Cupriavidus pauculus UM1.</title>
        <authorList>
            <person name="Putonti C."/>
            <person name="Castignetti D."/>
        </authorList>
    </citation>
    <scope>NUCLEOTIDE SEQUENCE [LARGE SCALE GENOMIC DNA]</scope>
    <source>
        <strain evidence="4 5">UM1</strain>
    </source>
</reference>
<sequence>MEVGKVFNGSQSSSVNPPGVIALDPAVSAMRQALGPLVCAVLDDPDVVEVMLNVDGRLWIERVWTGRAQLDVTLNAKEGERIIRAVASELGVEVHPGQPLLSAVLPGTGDRFDGALPPVASGPAFALRKRVVGVIPLDAYVDGGIMTAAQAECLRRALRERQNILIAGGSGAGKTTLANALLIEMAPLQEGVLVLEDRSELQCTVNHHVSLRTNPGLASMSELVCAAVRLRPDRVVLGEVRGDEALEILKLWNRSRPGGFTTIHAGSAQGALLRLQQMLGPDSDDTSRMIIADTIHLVVYLAGRNNSRRVESLQKLAGYDRNGFRLVDAVVVDAAGGTTGDGADGAAKGGAADAETDADPGDPDPESGN</sequence>
<dbReference type="InterPro" id="IPR003593">
    <property type="entry name" value="AAA+_ATPase"/>
</dbReference>
<accession>A0A2N5C728</accession>
<evidence type="ECO:0000256" key="1">
    <source>
        <dbReference type="ARBA" id="ARBA00006611"/>
    </source>
</evidence>
<evidence type="ECO:0000256" key="2">
    <source>
        <dbReference type="SAM" id="MobiDB-lite"/>
    </source>
</evidence>
<dbReference type="GO" id="GO:0016887">
    <property type="term" value="F:ATP hydrolysis activity"/>
    <property type="evidence" value="ECO:0007669"/>
    <property type="project" value="InterPro"/>
</dbReference>
<comment type="caution">
    <text evidence="4">The sequence shown here is derived from an EMBL/GenBank/DDBJ whole genome shotgun (WGS) entry which is preliminary data.</text>
</comment>
<gene>
    <name evidence="4" type="primary">trbB</name>
    <name evidence="4" type="ORF">CYJ10_24300</name>
</gene>
<evidence type="ECO:0000313" key="5">
    <source>
        <dbReference type="Proteomes" id="UP000234341"/>
    </source>
</evidence>
<dbReference type="EMBL" id="PJRP01000014">
    <property type="protein sequence ID" value="PLP98008.1"/>
    <property type="molecule type" value="Genomic_DNA"/>
</dbReference>
<comment type="similarity">
    <text evidence="1">Belongs to the GSP E family.</text>
</comment>
<dbReference type="Proteomes" id="UP000234341">
    <property type="component" value="Unassembled WGS sequence"/>
</dbReference>
<proteinExistence type="inferred from homology"/>
<dbReference type="InterPro" id="IPR050921">
    <property type="entry name" value="T4SS_GSP_E_ATPase"/>
</dbReference>
<dbReference type="AlphaFoldDB" id="A0A2N5C728"/>
<dbReference type="GO" id="GO:0005737">
    <property type="term" value="C:cytoplasm"/>
    <property type="evidence" value="ECO:0007669"/>
    <property type="project" value="InterPro"/>
</dbReference>
<feature type="compositionally biased region" description="Low complexity" evidence="2">
    <location>
        <begin position="344"/>
        <end position="353"/>
    </location>
</feature>